<feature type="transmembrane region" description="Helical" evidence="4">
    <location>
        <begin position="372"/>
        <end position="394"/>
    </location>
</feature>
<evidence type="ECO:0000256" key="2">
    <source>
        <dbReference type="SAM" id="Coils"/>
    </source>
</evidence>
<organism evidence="5 6">
    <name type="scientific">Mergibacter septicus</name>
    <dbReference type="NCBI Taxonomy" id="221402"/>
    <lineage>
        <taxon>Bacteria</taxon>
        <taxon>Pseudomonadati</taxon>
        <taxon>Pseudomonadota</taxon>
        <taxon>Gammaproteobacteria</taxon>
        <taxon>Pasteurellales</taxon>
        <taxon>Pasteurellaceae</taxon>
        <taxon>Mergibacter</taxon>
    </lineage>
</organism>
<evidence type="ECO:0000256" key="1">
    <source>
        <dbReference type="ARBA" id="ARBA00022612"/>
    </source>
</evidence>
<dbReference type="PANTHER" id="PTHR37813:SF1">
    <property type="entry name" value="FELS-2 PROPHAGE PROTEIN"/>
    <property type="match status" value="1"/>
</dbReference>
<evidence type="ECO:0000313" key="6">
    <source>
        <dbReference type="Proteomes" id="UP000955338"/>
    </source>
</evidence>
<accession>A0A8E3MHY6</accession>
<dbReference type="InterPro" id="IPR010090">
    <property type="entry name" value="Phage_tape_meas"/>
</dbReference>
<dbReference type="NCBIfam" id="TIGR01760">
    <property type="entry name" value="tape_meas_TP901"/>
    <property type="match status" value="1"/>
</dbReference>
<proteinExistence type="predicted"/>
<feature type="region of interest" description="Disordered" evidence="3">
    <location>
        <begin position="665"/>
        <end position="695"/>
    </location>
</feature>
<feature type="transmembrane region" description="Helical" evidence="4">
    <location>
        <begin position="415"/>
        <end position="436"/>
    </location>
</feature>
<sequence>MSGSNLANAITQYRRLSQQIKLAEQNQLAYANALKRAEAIQSKLNQALIKQQDQHAYRQELKGKALGTLGFAISAAAPIKAAIDFESAMADVKKVVDFDTPEGFKKLSKEILELTNTLPMTAEQLATITATGGQLGVAEKDLKAFTTTIAKMSVAFDMSADESADAMAKLANVYAIPINEIDKLGDAINELSNNSPAKAEQIVKVLGRIGGTAKDFGLTQNAATALSSAFISLGKPAEVAGTAINGMLTKLATADKGGKKFQEALSIIGISAKQLKANIAKDGEKALVDFLNKVAKLPKSQRTGILVDIFGLEYADDVSLLAGNVNVLEKQLGLLKQTDQNGQASYLGSMSKEFSARAATTSAQLQTLKNNVVALAITIGSTVLPAVNQFVSYLKPMVKSITNWAEQHPTLVKGLMGFVSGLVGLKVATLGVQFLFSGLISTFNGVNIALNSIKALHVSAQILQLSGCAGSLAKAFGVVKTAVFALGRAMLANPILLIVTAIAGAAYLIYQYWEPIKGFFSHLWQNLKDFFTSGIGNITQTILNWSPFGLFYKAFSKVLGWFGIELPNNFSEFGKNIIDGLVNGISNAWNTAKEKVSELGTGVKNWFKEKLGIHSPSRVFMGFGQNTVEGLAIGITQKTALANKASDNLAQSVTQSSKKLDISTEFANQESNEQIRSNYRPLSESVTSPLNSAQQEPSRVFNINFNPTINLTSHQDSAVLNQVKQGLNMSLTEFERLLERVQDQKRRRAY</sequence>
<feature type="compositionally biased region" description="Polar residues" evidence="3">
    <location>
        <begin position="665"/>
        <end position="677"/>
    </location>
</feature>
<name>A0A8E3MHY6_9PAST</name>
<keyword evidence="2" id="KW-0175">Coiled coil</keyword>
<protein>
    <submittedName>
        <fullName evidence="5">Phage tail tape measure protein</fullName>
    </submittedName>
</protein>
<keyword evidence="1" id="KW-1188">Viral release from host cell</keyword>
<dbReference type="PANTHER" id="PTHR37813">
    <property type="entry name" value="FELS-2 PROPHAGE PROTEIN"/>
    <property type="match status" value="1"/>
</dbReference>
<feature type="compositionally biased region" description="Polar residues" evidence="3">
    <location>
        <begin position="684"/>
        <end position="695"/>
    </location>
</feature>
<evidence type="ECO:0000256" key="4">
    <source>
        <dbReference type="SAM" id="Phobius"/>
    </source>
</evidence>
<gene>
    <name evidence="5" type="ORF">CEP48_03230</name>
</gene>
<keyword evidence="4" id="KW-0472">Membrane</keyword>
<keyword evidence="4" id="KW-0812">Transmembrane</keyword>
<dbReference type="AlphaFoldDB" id="A0A8E3MHY6"/>
<feature type="transmembrane region" description="Helical" evidence="4">
    <location>
        <begin position="456"/>
        <end position="479"/>
    </location>
</feature>
<keyword evidence="4" id="KW-1133">Transmembrane helix</keyword>
<feature type="coiled-coil region" evidence="2">
    <location>
        <begin position="6"/>
        <end position="54"/>
    </location>
</feature>
<keyword evidence="6" id="KW-1185">Reference proteome</keyword>
<feature type="transmembrane region" description="Helical" evidence="4">
    <location>
        <begin position="491"/>
        <end position="513"/>
    </location>
</feature>
<reference evidence="5" key="1">
    <citation type="submission" date="2017-06" db="EMBL/GenBank/DDBJ databases">
        <title>Genome sequencing of pathogenic and non-pathogenic strains within Bisgaard taxon 40.</title>
        <authorList>
            <person name="Ladner J.T."/>
            <person name="Lovett S.P."/>
            <person name="Koroleva G."/>
            <person name="Lorch J.M."/>
        </authorList>
    </citation>
    <scope>NUCLEOTIDE SEQUENCE</scope>
    <source>
        <strain evidence="5">27576-1-I1</strain>
    </source>
</reference>
<dbReference type="EMBL" id="CP022011">
    <property type="protein sequence ID" value="QDJ15540.1"/>
    <property type="molecule type" value="Genomic_DNA"/>
</dbReference>
<evidence type="ECO:0000256" key="3">
    <source>
        <dbReference type="SAM" id="MobiDB-lite"/>
    </source>
</evidence>
<evidence type="ECO:0000313" key="5">
    <source>
        <dbReference type="EMBL" id="QDJ15540.1"/>
    </source>
</evidence>
<dbReference type="Pfam" id="PF10145">
    <property type="entry name" value="PhageMin_Tail"/>
    <property type="match status" value="1"/>
</dbReference>
<dbReference type="Proteomes" id="UP000955338">
    <property type="component" value="Chromosome"/>
</dbReference>